<feature type="transmembrane region" description="Helical" evidence="1">
    <location>
        <begin position="456"/>
        <end position="476"/>
    </location>
</feature>
<dbReference type="Proteomes" id="UP000199518">
    <property type="component" value="Unassembled WGS sequence"/>
</dbReference>
<evidence type="ECO:0000256" key="1">
    <source>
        <dbReference type="SAM" id="Phobius"/>
    </source>
</evidence>
<evidence type="ECO:0000313" key="2">
    <source>
        <dbReference type="EMBL" id="SFI75228.1"/>
    </source>
</evidence>
<feature type="transmembrane region" description="Helical" evidence="1">
    <location>
        <begin position="231"/>
        <end position="249"/>
    </location>
</feature>
<keyword evidence="1" id="KW-0812">Transmembrane</keyword>
<keyword evidence="1" id="KW-1133">Transmembrane helix</keyword>
<name>A0A1I3KSB1_9PLAN</name>
<proteinExistence type="predicted"/>
<feature type="transmembrane region" description="Helical" evidence="1">
    <location>
        <begin position="20"/>
        <end position="42"/>
    </location>
</feature>
<feature type="transmembrane region" description="Helical" evidence="1">
    <location>
        <begin position="54"/>
        <end position="75"/>
    </location>
</feature>
<feature type="transmembrane region" description="Helical" evidence="1">
    <location>
        <begin position="373"/>
        <end position="391"/>
    </location>
</feature>
<sequence length="489" mass="53519">MSATIRGLLRSQADWQANRFDLALIRLFGFALQLAMLALALFVRRTLPGGQGVVALGALFSGGALLAIFLAGWLAGDQIDRQRRAFFELLQLAGVSPSQWLRLTLLQLVGNFFSVFVVRWPLIALASTLGGVTLGQLVAAECCLYFLFGVAASVGLLIAMVGNSTRRQVISLLWATPYLTETLLRSLSMMQSYLPASVHPVGDWLASFSAGRYMWTIGAQGLVSTPPWRPALFYGGMAVTYLVLILWMLQNEFAEADGPEATERTRKTRTSRRCWDHALAWQACYVHGKGGWLFAAKCLSHVLVLGLFALLVSTNYRELAIACLIIECGIWVLITMNKPGDCLQRELKEQTLSTLVLAIGDDRKLYSGWRLGSLWLSLPDFVMIVAVAVSLSFVNHIAASAATGAMFGLVASGPFFMLSPIVPYRFLGIATALGLVVMQGAVLISAGFLIPKFPVLFPVVVGSTLWLFNAALRRWLVPYWLKKKISATC</sequence>
<feature type="transmembrane region" description="Helical" evidence="1">
    <location>
        <begin position="426"/>
        <end position="450"/>
    </location>
</feature>
<protein>
    <submittedName>
        <fullName evidence="2">Uncharacterized protein</fullName>
    </submittedName>
</protein>
<feature type="transmembrane region" description="Helical" evidence="1">
    <location>
        <begin position="292"/>
        <end position="313"/>
    </location>
</feature>
<gene>
    <name evidence="2" type="ORF">SAMN05421753_11225</name>
</gene>
<reference evidence="3" key="1">
    <citation type="submission" date="2016-10" db="EMBL/GenBank/DDBJ databases">
        <authorList>
            <person name="Varghese N."/>
            <person name="Submissions S."/>
        </authorList>
    </citation>
    <scope>NUCLEOTIDE SEQUENCE [LARGE SCALE GENOMIC DNA]</scope>
    <source>
        <strain evidence="3">DSM 26348</strain>
    </source>
</reference>
<dbReference type="RefSeq" id="WP_092051757.1">
    <property type="nucleotide sequence ID" value="NZ_FOQD01000012.1"/>
</dbReference>
<dbReference type="AlphaFoldDB" id="A0A1I3KSB1"/>
<dbReference type="EMBL" id="FOQD01000012">
    <property type="protein sequence ID" value="SFI75228.1"/>
    <property type="molecule type" value="Genomic_DNA"/>
</dbReference>
<organism evidence="2 3">
    <name type="scientific">Planctomicrobium piriforme</name>
    <dbReference type="NCBI Taxonomy" id="1576369"/>
    <lineage>
        <taxon>Bacteria</taxon>
        <taxon>Pseudomonadati</taxon>
        <taxon>Planctomycetota</taxon>
        <taxon>Planctomycetia</taxon>
        <taxon>Planctomycetales</taxon>
        <taxon>Planctomycetaceae</taxon>
        <taxon>Planctomicrobium</taxon>
    </lineage>
</organism>
<keyword evidence="1" id="KW-0472">Membrane</keyword>
<feature type="transmembrane region" description="Helical" evidence="1">
    <location>
        <begin position="108"/>
        <end position="132"/>
    </location>
</feature>
<accession>A0A1I3KSB1</accession>
<feature type="transmembrane region" description="Helical" evidence="1">
    <location>
        <begin position="397"/>
        <end position="419"/>
    </location>
</feature>
<evidence type="ECO:0000313" key="3">
    <source>
        <dbReference type="Proteomes" id="UP000199518"/>
    </source>
</evidence>
<keyword evidence="3" id="KW-1185">Reference proteome</keyword>
<feature type="transmembrane region" description="Helical" evidence="1">
    <location>
        <begin position="144"/>
        <end position="162"/>
    </location>
</feature>